<dbReference type="Gene3D" id="3.40.50.10770">
    <property type="entry name" value="Hypothetical protein VC1899 like domain (Restriction endonuclease-like)"/>
    <property type="match status" value="1"/>
</dbReference>
<dbReference type="Proteomes" id="UP000243819">
    <property type="component" value="Unassembled WGS sequence"/>
</dbReference>
<sequence>MEKETIIITSVGTSILDKYLRLKQNKNNHFKDKLNGLKTVPFEKLNERGSKINEIKEKITDYLQVEIDDGEYPSAEIKSLIKIKEQCNIKQKITAYLIATDSIACVLAAELIKEYFENRKEHNITVDFTREYFKEDSKKGNIVKGLLVNDKVRFENEGLLNLLGCILTKLEKKSKKNTLLNITGGYKALVPYFTVIGQVHSLPTFYIYEDTEEVIQVPQLPIEYDYSIVHENLFVFDDIKPEKSIKNLPTKDSFVENYSQELLDALLEKGMVRIIEDDKKVKASFIGGLIYQKYTREAYGENFSNLKGNLIELKLYKYFVEKRFPGAKIKHSYTKSGKDGKVDFEIDILVEDGDEILAVEIKAAGSVKVIEETDKNSIEYKLIQGGFYKLTELYPNKKHKREVYLYSNQQIYNRILKDIEKLHKDRPKETENLKWFHLKLDNTLDNYNVSEGKIKQIYPEKGE</sequence>
<dbReference type="SUPFAM" id="SSF52980">
    <property type="entry name" value="Restriction endonuclease-like"/>
    <property type="match status" value="1"/>
</dbReference>
<feature type="domain" description="CRISPR system ring nuclease SSO1393-like" evidence="1">
    <location>
        <begin position="74"/>
        <end position="220"/>
    </location>
</feature>
<dbReference type="STRING" id="1120990.SAMN03080614_10545"/>
<name>A0A1I0C226_9FIRM</name>
<reference evidence="3" key="1">
    <citation type="submission" date="2016-10" db="EMBL/GenBank/DDBJ databases">
        <authorList>
            <person name="Varghese N."/>
            <person name="Submissions S."/>
        </authorList>
    </citation>
    <scope>NUCLEOTIDE SEQUENCE [LARGE SCALE GENOMIC DNA]</scope>
    <source>
        <strain evidence="3">DSM 13577</strain>
    </source>
</reference>
<accession>A0A1I0C226</accession>
<proteinExistence type="predicted"/>
<dbReference type="AlphaFoldDB" id="A0A1I0C226"/>
<evidence type="ECO:0000313" key="2">
    <source>
        <dbReference type="EMBL" id="SET12923.1"/>
    </source>
</evidence>
<organism evidence="2 3">
    <name type="scientific">Anaerobranca gottschalkii DSM 13577</name>
    <dbReference type="NCBI Taxonomy" id="1120990"/>
    <lineage>
        <taxon>Bacteria</taxon>
        <taxon>Bacillati</taxon>
        <taxon>Bacillota</taxon>
        <taxon>Clostridia</taxon>
        <taxon>Eubacteriales</taxon>
        <taxon>Proteinivoracaceae</taxon>
        <taxon>Anaerobranca</taxon>
    </lineage>
</organism>
<dbReference type="InterPro" id="IPR013442">
    <property type="entry name" value="SSO1393-like"/>
</dbReference>
<dbReference type="EMBL" id="FOIF01000054">
    <property type="protein sequence ID" value="SET12923.1"/>
    <property type="molecule type" value="Genomic_DNA"/>
</dbReference>
<dbReference type="Pfam" id="PF09651">
    <property type="entry name" value="Cas_APE2256"/>
    <property type="match status" value="1"/>
</dbReference>
<protein>
    <submittedName>
        <fullName evidence="2">CRISPR-associated protein, APE2256 family</fullName>
    </submittedName>
</protein>
<keyword evidence="3" id="KW-1185">Reference proteome</keyword>
<evidence type="ECO:0000259" key="1">
    <source>
        <dbReference type="Pfam" id="PF09651"/>
    </source>
</evidence>
<dbReference type="RefSeq" id="WP_177159776.1">
    <property type="nucleotide sequence ID" value="NZ_FOIF01000054.1"/>
</dbReference>
<gene>
    <name evidence="2" type="ORF">SAMN03080614_10545</name>
</gene>
<evidence type="ECO:0000313" key="3">
    <source>
        <dbReference type="Proteomes" id="UP000243819"/>
    </source>
</evidence>
<dbReference type="InterPro" id="IPR011335">
    <property type="entry name" value="Restrct_endonuc-II-like"/>
</dbReference>